<dbReference type="EMBL" id="BGZK01001570">
    <property type="protein sequence ID" value="GBP82553.1"/>
    <property type="molecule type" value="Genomic_DNA"/>
</dbReference>
<comment type="caution">
    <text evidence="2">The sequence shown here is derived from an EMBL/GenBank/DDBJ whole genome shotgun (WGS) entry which is preliminary data.</text>
</comment>
<protein>
    <submittedName>
        <fullName evidence="2">Uncharacterized protein</fullName>
    </submittedName>
</protein>
<dbReference type="AlphaFoldDB" id="A0A4C1Z5W3"/>
<evidence type="ECO:0000256" key="1">
    <source>
        <dbReference type="SAM" id="MobiDB-lite"/>
    </source>
</evidence>
<gene>
    <name evidence="2" type="ORF">EVAR_91678_1</name>
</gene>
<sequence length="209" mass="24267">MVRGRPKRSKYSRLKISKKSRSDKLREAKQKYKITNSEDNTPTVAYYRVKDSEECQDQEHRINNELEIPATPSVYSMTYTPKKRLARDSNSKTEYTQFMREFEDLGHMQPVGRVPTRGSVYVMPHDCIVRPDNVHYEQFSLAAKVLRDETYMDDIITGCSPIENAIKLRDDLVALLNLASCTIRNFGIFIKSVIKTLDQNGERKRARPQ</sequence>
<reference evidence="2 3" key="1">
    <citation type="journal article" date="2019" name="Commun. Biol.">
        <title>The bagworm genome reveals a unique fibroin gene that provides high tensile strength.</title>
        <authorList>
            <person name="Kono N."/>
            <person name="Nakamura H."/>
            <person name="Ohtoshi R."/>
            <person name="Tomita M."/>
            <person name="Numata K."/>
            <person name="Arakawa K."/>
        </authorList>
    </citation>
    <scope>NUCLEOTIDE SEQUENCE [LARGE SCALE GENOMIC DNA]</scope>
</reference>
<keyword evidence="3" id="KW-1185">Reference proteome</keyword>
<feature type="region of interest" description="Disordered" evidence="1">
    <location>
        <begin position="1"/>
        <end position="36"/>
    </location>
</feature>
<dbReference type="Proteomes" id="UP000299102">
    <property type="component" value="Unassembled WGS sequence"/>
</dbReference>
<evidence type="ECO:0000313" key="2">
    <source>
        <dbReference type="EMBL" id="GBP82553.1"/>
    </source>
</evidence>
<evidence type="ECO:0000313" key="3">
    <source>
        <dbReference type="Proteomes" id="UP000299102"/>
    </source>
</evidence>
<feature type="compositionally biased region" description="Basic residues" evidence="1">
    <location>
        <begin position="1"/>
        <end position="19"/>
    </location>
</feature>
<accession>A0A4C1Z5W3</accession>
<dbReference type="OrthoDB" id="8052806at2759"/>
<feature type="compositionally biased region" description="Basic and acidic residues" evidence="1">
    <location>
        <begin position="20"/>
        <end position="30"/>
    </location>
</feature>
<proteinExistence type="predicted"/>
<name>A0A4C1Z5W3_EUMVA</name>
<organism evidence="2 3">
    <name type="scientific">Eumeta variegata</name>
    <name type="common">Bagworm moth</name>
    <name type="synonym">Eumeta japonica</name>
    <dbReference type="NCBI Taxonomy" id="151549"/>
    <lineage>
        <taxon>Eukaryota</taxon>
        <taxon>Metazoa</taxon>
        <taxon>Ecdysozoa</taxon>
        <taxon>Arthropoda</taxon>
        <taxon>Hexapoda</taxon>
        <taxon>Insecta</taxon>
        <taxon>Pterygota</taxon>
        <taxon>Neoptera</taxon>
        <taxon>Endopterygota</taxon>
        <taxon>Lepidoptera</taxon>
        <taxon>Glossata</taxon>
        <taxon>Ditrysia</taxon>
        <taxon>Tineoidea</taxon>
        <taxon>Psychidae</taxon>
        <taxon>Oiketicinae</taxon>
        <taxon>Eumeta</taxon>
    </lineage>
</organism>